<dbReference type="EMBL" id="LR214986">
    <property type="protein sequence ID" value="VEU65019.1"/>
    <property type="molecule type" value="Genomic_DNA"/>
</dbReference>
<keyword evidence="1" id="KW-0614">Plasmid</keyword>
<proteinExistence type="predicted"/>
<gene>
    <name evidence="1" type="ORF">NCTC10142_00800</name>
</gene>
<evidence type="ECO:0000313" key="1">
    <source>
        <dbReference type="EMBL" id="VEU65019.1"/>
    </source>
</evidence>
<name>A0A449AJ61_9BACT</name>
<accession>A0A449AJ61</accession>
<dbReference type="Proteomes" id="UP000289506">
    <property type="component" value="Plasmid 13"/>
</dbReference>
<evidence type="ECO:0000313" key="2">
    <source>
        <dbReference type="Proteomes" id="UP000289506"/>
    </source>
</evidence>
<organism evidence="1 2">
    <name type="scientific">Mycoplasmopsis cynos</name>
    <dbReference type="NCBI Taxonomy" id="171284"/>
    <lineage>
        <taxon>Bacteria</taxon>
        <taxon>Bacillati</taxon>
        <taxon>Mycoplasmatota</taxon>
        <taxon>Mycoplasmoidales</taxon>
        <taxon>Metamycoplasmataceae</taxon>
        <taxon>Mycoplasmopsis</taxon>
    </lineage>
</organism>
<sequence>MWAFKRGLYISIPAVTKLAFLYKKSGSFFKTMQEYMIKFNRLLTSKNVDSINIEKSTFKNFIIA</sequence>
<geneLocation type="plasmid" evidence="1 2">
    <name>13</name>
</geneLocation>
<protein>
    <submittedName>
        <fullName evidence="1">Uncharacterized protein</fullName>
    </submittedName>
</protein>
<reference evidence="1 2" key="1">
    <citation type="submission" date="2019-01" db="EMBL/GenBank/DDBJ databases">
        <authorList>
            <consortium name="Pathogen Informatics"/>
        </authorList>
    </citation>
    <scope>NUCLEOTIDE SEQUENCE [LARGE SCALE GENOMIC DNA]</scope>
    <source>
        <strain evidence="1 2">NCTC10142</strain>
        <plasmid evidence="2">13</plasmid>
    </source>
</reference>
<dbReference type="AlphaFoldDB" id="A0A449AJ61"/>